<evidence type="ECO:0000313" key="3">
    <source>
        <dbReference type="EMBL" id="ACB96812.1"/>
    </source>
</evidence>
<reference evidence="4" key="1">
    <citation type="submission" date="2008-03" db="EMBL/GenBank/DDBJ databases">
        <title>Complete sequence of chromosome of Beijerinckia indica subsp. indica ATCC 9039.</title>
        <authorList>
            <consortium name="US DOE Joint Genome Institute"/>
            <person name="Copeland A."/>
            <person name="Lucas S."/>
            <person name="Lapidus A."/>
            <person name="Glavina del Rio T."/>
            <person name="Dalin E."/>
            <person name="Tice H."/>
            <person name="Bruce D."/>
            <person name="Goodwin L."/>
            <person name="Pitluck S."/>
            <person name="LaButti K."/>
            <person name="Schmutz J."/>
            <person name="Larimer F."/>
            <person name="Land M."/>
            <person name="Hauser L."/>
            <person name="Kyrpides N."/>
            <person name="Mikhailova N."/>
            <person name="Dunfield P.F."/>
            <person name="Dedysh S.N."/>
            <person name="Liesack W."/>
            <person name="Saw J.H."/>
            <person name="Alam M."/>
            <person name="Chen Y."/>
            <person name="Murrell J.C."/>
            <person name="Richardson P."/>
        </authorList>
    </citation>
    <scope>NUCLEOTIDE SEQUENCE [LARGE SCALE GENOMIC DNA]</scope>
    <source>
        <strain evidence="4">ATCC 9039 / DSM 1715 / NCIMB 8712</strain>
    </source>
</reference>
<gene>
    <name evidence="3" type="ordered locus">Bind_3252</name>
</gene>
<dbReference type="HOGENOM" id="CLU_599450_0_0_5"/>
<evidence type="ECO:0000313" key="4">
    <source>
        <dbReference type="Proteomes" id="UP000001695"/>
    </source>
</evidence>
<sequence>MIQKIFAVLSLSANFCLMPTALSFAQEQDIDMSVLQKPDISGATKDVQPSVEACWEKWKNQEGLKEGKNERSGHLVLLSYSQESINQELEAASWLTARKLAFETAELNARAQLAGTMASEIKSDRSVAQRMFGGDDAAPALENTVKQLSIAEKTQVLAGKVLDNEISKYAPDWNNAASTQQKREAVVKLQAKLQEDIAAHSELYAAGAFTVAQCEGQSTSEGGKYSVLVGLIWSPKLAKIAEAIWNPSLKLSPEPPQHSLSEQFAAFADENPNWLAYTMGARVFTDEMGEHVVVGFGVAPQSSMMSVDKRRAGLEALAAIQRFVGEKVEANSEENERFERREYTNGESSSFDTSAFINNVKARSQDMKLAGVAEVASWRGTHPWSNAKMQVVAMAWTPKWSVDSVQAAAMMQTIEKRMNGQGAVPVSSSADPKKRYKGSGSAVPAHTGAASSTHDF</sequence>
<feature type="region of interest" description="Disordered" evidence="1">
    <location>
        <begin position="420"/>
        <end position="456"/>
    </location>
</feature>
<proteinExistence type="predicted"/>
<dbReference type="eggNOG" id="ENOG502ZWUK">
    <property type="taxonomic scope" value="Bacteria"/>
</dbReference>
<feature type="signal peptide" evidence="2">
    <location>
        <begin position="1"/>
        <end position="25"/>
    </location>
</feature>
<dbReference type="EMBL" id="CP001016">
    <property type="protein sequence ID" value="ACB96812.1"/>
    <property type="molecule type" value="Genomic_DNA"/>
</dbReference>
<keyword evidence="4" id="KW-1185">Reference proteome</keyword>
<organism evidence="3 4">
    <name type="scientific">Beijerinckia indica subsp. indica (strain ATCC 9039 / DSM 1715 / NCIMB 8712)</name>
    <dbReference type="NCBI Taxonomy" id="395963"/>
    <lineage>
        <taxon>Bacteria</taxon>
        <taxon>Pseudomonadati</taxon>
        <taxon>Pseudomonadota</taxon>
        <taxon>Alphaproteobacteria</taxon>
        <taxon>Hyphomicrobiales</taxon>
        <taxon>Beijerinckiaceae</taxon>
        <taxon>Beijerinckia</taxon>
    </lineage>
</organism>
<dbReference type="Proteomes" id="UP000001695">
    <property type="component" value="Chromosome"/>
</dbReference>
<accession>B2ID47</accession>
<feature type="chain" id="PRO_5002777040" evidence="2">
    <location>
        <begin position="26"/>
        <end position="456"/>
    </location>
</feature>
<evidence type="ECO:0000256" key="1">
    <source>
        <dbReference type="SAM" id="MobiDB-lite"/>
    </source>
</evidence>
<protein>
    <submittedName>
        <fullName evidence="3">Uncharacterized protein</fullName>
    </submittedName>
</protein>
<evidence type="ECO:0000256" key="2">
    <source>
        <dbReference type="SAM" id="SignalP"/>
    </source>
</evidence>
<reference evidence="3 4" key="2">
    <citation type="journal article" date="2010" name="J. Bacteriol.">
        <title>Complete genome sequence of Beijerinckia indica subsp. indica.</title>
        <authorList>
            <person name="Tamas I."/>
            <person name="Dedysh S.N."/>
            <person name="Liesack W."/>
            <person name="Stott M.B."/>
            <person name="Alam M."/>
            <person name="Murrell J.C."/>
            <person name="Dunfield P.F."/>
        </authorList>
    </citation>
    <scope>NUCLEOTIDE SEQUENCE [LARGE SCALE GENOMIC DNA]</scope>
    <source>
        <strain evidence="4">ATCC 9039 / DSM 1715 / NCIMB 8712</strain>
    </source>
</reference>
<dbReference type="RefSeq" id="WP_012386160.1">
    <property type="nucleotide sequence ID" value="NC_010581.1"/>
</dbReference>
<keyword evidence="2" id="KW-0732">Signal</keyword>
<name>B2ID47_BEII9</name>
<dbReference type="KEGG" id="bid:Bind_3252"/>
<dbReference type="STRING" id="395963.Bind_3252"/>
<dbReference type="AlphaFoldDB" id="B2ID47"/>
<dbReference type="OrthoDB" id="8456288at2"/>